<gene>
    <name evidence="2" type="ORF">Acr_22g0002210</name>
</gene>
<evidence type="ECO:0000313" key="2">
    <source>
        <dbReference type="EMBL" id="GFZ10823.1"/>
    </source>
</evidence>
<accession>A0A7J0GJ26</accession>
<dbReference type="EMBL" id="BJWL01000022">
    <property type="protein sequence ID" value="GFZ10823.1"/>
    <property type="molecule type" value="Genomic_DNA"/>
</dbReference>
<organism evidence="2 3">
    <name type="scientific">Actinidia rufa</name>
    <dbReference type="NCBI Taxonomy" id="165716"/>
    <lineage>
        <taxon>Eukaryota</taxon>
        <taxon>Viridiplantae</taxon>
        <taxon>Streptophyta</taxon>
        <taxon>Embryophyta</taxon>
        <taxon>Tracheophyta</taxon>
        <taxon>Spermatophyta</taxon>
        <taxon>Magnoliopsida</taxon>
        <taxon>eudicotyledons</taxon>
        <taxon>Gunneridae</taxon>
        <taxon>Pentapetalae</taxon>
        <taxon>asterids</taxon>
        <taxon>Ericales</taxon>
        <taxon>Actinidiaceae</taxon>
        <taxon>Actinidia</taxon>
    </lineage>
</organism>
<feature type="region of interest" description="Disordered" evidence="1">
    <location>
        <begin position="1"/>
        <end position="34"/>
    </location>
</feature>
<evidence type="ECO:0000313" key="3">
    <source>
        <dbReference type="Proteomes" id="UP000585474"/>
    </source>
</evidence>
<dbReference type="Proteomes" id="UP000585474">
    <property type="component" value="Unassembled WGS sequence"/>
</dbReference>
<comment type="caution">
    <text evidence="2">The sequence shown here is derived from an EMBL/GenBank/DDBJ whole genome shotgun (WGS) entry which is preliminary data.</text>
</comment>
<feature type="compositionally biased region" description="Basic residues" evidence="1">
    <location>
        <begin position="1"/>
        <end position="16"/>
    </location>
</feature>
<sequence length="121" mass="13276">MESSKGRRRKGRKGMIKKGTTMGIEGGIEMGTGREIDTGIGIKTKIITPETEIETALENGVREWKGVGIEMMMTIIRVETTRGSEIKIGTERTGIDIVPDLAPGVDRSIDQDHDLVHIQKS</sequence>
<evidence type="ECO:0000256" key="1">
    <source>
        <dbReference type="SAM" id="MobiDB-lite"/>
    </source>
</evidence>
<protein>
    <submittedName>
        <fullName evidence="2">Uncharacterized protein</fullName>
    </submittedName>
</protein>
<proteinExistence type="predicted"/>
<reference evidence="2 3" key="1">
    <citation type="submission" date="2019-07" db="EMBL/GenBank/DDBJ databases">
        <title>De Novo Assembly of kiwifruit Actinidia rufa.</title>
        <authorList>
            <person name="Sugita-Konishi S."/>
            <person name="Sato K."/>
            <person name="Mori E."/>
            <person name="Abe Y."/>
            <person name="Kisaki G."/>
            <person name="Hamano K."/>
            <person name="Suezawa K."/>
            <person name="Otani M."/>
            <person name="Fukuda T."/>
            <person name="Manabe T."/>
            <person name="Gomi K."/>
            <person name="Tabuchi M."/>
            <person name="Akimitsu K."/>
            <person name="Kataoka I."/>
        </authorList>
    </citation>
    <scope>NUCLEOTIDE SEQUENCE [LARGE SCALE GENOMIC DNA]</scope>
    <source>
        <strain evidence="3">cv. Fuchu</strain>
    </source>
</reference>
<keyword evidence="3" id="KW-1185">Reference proteome</keyword>
<dbReference type="AlphaFoldDB" id="A0A7J0GJ26"/>
<name>A0A7J0GJ26_9ERIC</name>